<comment type="caution">
    <text evidence="3">The sequence shown here is derived from an EMBL/GenBank/DDBJ whole genome shotgun (WGS) entry which is preliminary data.</text>
</comment>
<keyword evidence="2" id="KW-0472">Membrane</keyword>
<gene>
    <name evidence="3" type="ORF">NNX28_02360</name>
</gene>
<dbReference type="Gene3D" id="2.160.20.80">
    <property type="entry name" value="E3 ubiquitin-protein ligase SopA"/>
    <property type="match status" value="1"/>
</dbReference>
<dbReference type="EMBL" id="JANFLP010000001">
    <property type="protein sequence ID" value="MCQ1948771.1"/>
    <property type="molecule type" value="Genomic_DNA"/>
</dbReference>
<evidence type="ECO:0000313" key="4">
    <source>
        <dbReference type="Proteomes" id="UP001206924"/>
    </source>
</evidence>
<keyword evidence="2" id="KW-0812">Transmembrane</keyword>
<evidence type="ECO:0000313" key="3">
    <source>
        <dbReference type="EMBL" id="MCQ1948771.1"/>
    </source>
</evidence>
<dbReference type="SUPFAM" id="SSF141571">
    <property type="entry name" value="Pentapeptide repeat-like"/>
    <property type="match status" value="1"/>
</dbReference>
<evidence type="ECO:0000256" key="1">
    <source>
        <dbReference type="SAM" id="MobiDB-lite"/>
    </source>
</evidence>
<protein>
    <submittedName>
        <fullName evidence="3">Pentapeptide repeat-containing protein</fullName>
    </submittedName>
</protein>
<feature type="region of interest" description="Disordered" evidence="1">
    <location>
        <begin position="355"/>
        <end position="374"/>
    </location>
</feature>
<reference evidence="3 4" key="1">
    <citation type="submission" date="2022-07" db="EMBL/GenBank/DDBJ databases">
        <title>Novel species in genus Arthrobacter.</title>
        <authorList>
            <person name="Liu Y."/>
        </authorList>
    </citation>
    <scope>NUCLEOTIDE SEQUENCE [LARGE SCALE GENOMIC DNA]</scope>
    <source>
        <strain evidence="4">zg-Y859</strain>
    </source>
</reference>
<name>A0ABT1NM23_9MICC</name>
<evidence type="ECO:0000256" key="2">
    <source>
        <dbReference type="SAM" id="Phobius"/>
    </source>
</evidence>
<feature type="transmembrane region" description="Helical" evidence="2">
    <location>
        <begin position="21"/>
        <end position="43"/>
    </location>
</feature>
<proteinExistence type="predicted"/>
<keyword evidence="4" id="KW-1185">Reference proteome</keyword>
<keyword evidence="2" id="KW-1133">Transmembrane helix</keyword>
<dbReference type="InterPro" id="IPR001646">
    <property type="entry name" value="5peptide_repeat"/>
</dbReference>
<organism evidence="3 4">
    <name type="scientific">Arthrobacter jinronghuae</name>
    <dbReference type="NCBI Taxonomy" id="2964609"/>
    <lineage>
        <taxon>Bacteria</taxon>
        <taxon>Bacillati</taxon>
        <taxon>Actinomycetota</taxon>
        <taxon>Actinomycetes</taxon>
        <taxon>Micrococcales</taxon>
        <taxon>Micrococcaceae</taxon>
        <taxon>Arthrobacter</taxon>
    </lineage>
</organism>
<sequence length="374" mass="41526">MTSAQENGPALVRTDPAPPRLWMLVVGSLCTILGAAFVAYYVYTWVLETYEVEPFEAARTAVTMIGVPTAAGAVFVALRTLRLKERQEHTDRQRLVDAQRVYDLSYNTEHTRRANEREVQLRSRYVSAAEQIGNTSAAVRLAGINAMAQLADDWEGQRQACVDVLCAYLRLPQLRVNGELDEADGVVRATVQQLLAIGLRASNRQGEDAVWSNVRLDLRGAVLKDFDLKGASVPVARFADAVFEGATSFVGAYLADASFRNAEFRGLVSFSGCRFERISFHESTFLSTVKFRGAIFEGMVNFADAVFDGDLLLDNVRSKRRFNFLRTRFDREPVFSGVHFDSRVSSCTVRGTSIPNRNVGSKKRMEEGAEATLP</sequence>
<feature type="transmembrane region" description="Helical" evidence="2">
    <location>
        <begin position="58"/>
        <end position="78"/>
    </location>
</feature>
<dbReference type="Pfam" id="PF13576">
    <property type="entry name" value="Pentapeptide_3"/>
    <property type="match status" value="1"/>
</dbReference>
<dbReference type="RefSeq" id="WP_255864670.1">
    <property type="nucleotide sequence ID" value="NZ_CP104263.1"/>
</dbReference>
<accession>A0ABT1NM23</accession>
<dbReference type="Proteomes" id="UP001206924">
    <property type="component" value="Unassembled WGS sequence"/>
</dbReference>